<keyword evidence="2" id="KW-1185">Reference proteome</keyword>
<protein>
    <submittedName>
        <fullName evidence="1">Uncharacterized protein</fullName>
    </submittedName>
</protein>
<gene>
    <name evidence="1" type="ORF">EPI11_10000</name>
</gene>
<reference evidence="1 2" key="1">
    <citation type="submission" date="2019-01" db="EMBL/GenBank/DDBJ databases">
        <title>Flavobacterium sp. nov.,isolated from freshwater.</title>
        <authorList>
            <person name="Zhang R."/>
            <person name="Du Z.-J."/>
        </authorList>
    </citation>
    <scope>NUCLEOTIDE SEQUENCE [LARGE SCALE GENOMIC DNA]</scope>
    <source>
        <strain evidence="1 2">1E403</strain>
    </source>
</reference>
<name>A0A3S3RJX1_9FLAO</name>
<evidence type="ECO:0000313" key="1">
    <source>
        <dbReference type="EMBL" id="RWX00594.1"/>
    </source>
</evidence>
<organism evidence="1 2">
    <name type="scientific">Flavobacterium cerinum</name>
    <dbReference type="NCBI Taxonomy" id="2502784"/>
    <lineage>
        <taxon>Bacteria</taxon>
        <taxon>Pseudomonadati</taxon>
        <taxon>Bacteroidota</taxon>
        <taxon>Flavobacteriia</taxon>
        <taxon>Flavobacteriales</taxon>
        <taxon>Flavobacteriaceae</taxon>
        <taxon>Flavobacterium</taxon>
    </lineage>
</organism>
<dbReference type="EMBL" id="SBII01000005">
    <property type="protein sequence ID" value="RWX00594.1"/>
    <property type="molecule type" value="Genomic_DNA"/>
</dbReference>
<evidence type="ECO:0000313" key="2">
    <source>
        <dbReference type="Proteomes" id="UP000287527"/>
    </source>
</evidence>
<dbReference type="AlphaFoldDB" id="A0A3S3RJX1"/>
<dbReference type="OrthoDB" id="1462636at2"/>
<sequence>MIEVVSNTRINGVFLKQKKRCLQEEMEGIKYYFELNKENEIVTLSVRNVESFIFDGQILTFDMVDSFLSQNEYIRRGDLYYFAHLNLNLYLNFEKEKFLEILIYDEEVANEYNYKHMAD</sequence>
<comment type="caution">
    <text evidence="1">The sequence shown here is derived from an EMBL/GenBank/DDBJ whole genome shotgun (WGS) entry which is preliminary data.</text>
</comment>
<dbReference type="Proteomes" id="UP000287527">
    <property type="component" value="Unassembled WGS sequence"/>
</dbReference>
<proteinExistence type="predicted"/>
<dbReference type="RefSeq" id="WP_128389823.1">
    <property type="nucleotide sequence ID" value="NZ_SBII01000005.1"/>
</dbReference>
<accession>A0A3S3RJX1</accession>